<keyword evidence="7 18" id="KW-0274">FAD</keyword>
<keyword evidence="8" id="KW-0521">NADP</keyword>
<keyword evidence="4 18" id="KW-0285">Flavoprotein</keyword>
<evidence type="ECO:0000313" key="19">
    <source>
        <dbReference type="EMBL" id="OWK60924.1"/>
    </source>
</evidence>
<dbReference type="FunFam" id="3.50.50.60:FF:000159">
    <property type="entry name" value="Dimethylaniline monooxygenase [N-oxide-forming]"/>
    <property type="match status" value="2"/>
</dbReference>
<evidence type="ECO:0000256" key="5">
    <source>
        <dbReference type="ARBA" id="ARBA00022692"/>
    </source>
</evidence>
<comment type="catalytic activity">
    <reaction evidence="14">
        <text>hypotaurine + NADH + O2 + H(+) = taurine + NAD(+) + H2O</text>
        <dbReference type="Rhea" id="RHEA:74111"/>
        <dbReference type="ChEBI" id="CHEBI:15377"/>
        <dbReference type="ChEBI" id="CHEBI:15378"/>
        <dbReference type="ChEBI" id="CHEBI:15379"/>
        <dbReference type="ChEBI" id="CHEBI:57540"/>
        <dbReference type="ChEBI" id="CHEBI:57853"/>
        <dbReference type="ChEBI" id="CHEBI:57945"/>
        <dbReference type="ChEBI" id="CHEBI:507393"/>
        <dbReference type="EC" id="1.14.13.8"/>
    </reaction>
    <physiologicalReaction direction="left-to-right" evidence="14">
        <dbReference type="Rhea" id="RHEA:74112"/>
    </physiologicalReaction>
</comment>
<dbReference type="Pfam" id="PF00743">
    <property type="entry name" value="FMO-like"/>
    <property type="match status" value="4"/>
</dbReference>
<keyword evidence="5" id="KW-0812">Transmembrane</keyword>
<dbReference type="GO" id="GO:0050660">
    <property type="term" value="F:flavin adenine dinucleotide binding"/>
    <property type="evidence" value="ECO:0007669"/>
    <property type="project" value="InterPro"/>
</dbReference>
<dbReference type="STRING" id="299123.ENSLSDP00000013076"/>
<organism evidence="19 20">
    <name type="scientific">Lonchura striata</name>
    <name type="common">white-rumped munia</name>
    <dbReference type="NCBI Taxonomy" id="40157"/>
    <lineage>
        <taxon>Eukaryota</taxon>
        <taxon>Metazoa</taxon>
        <taxon>Chordata</taxon>
        <taxon>Craniata</taxon>
        <taxon>Vertebrata</taxon>
        <taxon>Euteleostomi</taxon>
        <taxon>Archelosauria</taxon>
        <taxon>Archosauria</taxon>
        <taxon>Dinosauria</taxon>
        <taxon>Saurischia</taxon>
        <taxon>Theropoda</taxon>
        <taxon>Coelurosauria</taxon>
        <taxon>Aves</taxon>
        <taxon>Neognathae</taxon>
        <taxon>Neoaves</taxon>
        <taxon>Telluraves</taxon>
        <taxon>Australaves</taxon>
        <taxon>Passeriformes</taxon>
        <taxon>Passeroidea</taxon>
        <taxon>Estrildidae</taxon>
        <taxon>Estrildinae</taxon>
        <taxon>Lonchura</taxon>
    </lineage>
</organism>
<dbReference type="InterPro" id="IPR036188">
    <property type="entry name" value="FAD/NAD-bd_sf"/>
</dbReference>
<dbReference type="EMBL" id="MUZQ01000049">
    <property type="protein sequence ID" value="OWK60924.1"/>
    <property type="molecule type" value="Genomic_DNA"/>
</dbReference>
<comment type="subcellular location">
    <subcellularLocation>
        <location evidence="2">Endoplasmic reticulum membrane</location>
        <topology evidence="2">Single-pass membrane protein</topology>
    </subcellularLocation>
</comment>
<evidence type="ECO:0000256" key="8">
    <source>
        <dbReference type="ARBA" id="ARBA00022857"/>
    </source>
</evidence>
<evidence type="ECO:0000256" key="6">
    <source>
        <dbReference type="ARBA" id="ARBA00022824"/>
    </source>
</evidence>
<dbReference type="PRINTS" id="PR01121">
    <property type="entry name" value="FMOXYGENASE1"/>
</dbReference>
<evidence type="ECO:0000256" key="15">
    <source>
        <dbReference type="ARBA" id="ARBA00048041"/>
    </source>
</evidence>
<evidence type="ECO:0000313" key="20">
    <source>
        <dbReference type="Proteomes" id="UP000197619"/>
    </source>
</evidence>
<evidence type="ECO:0000256" key="18">
    <source>
        <dbReference type="RuleBase" id="RU361177"/>
    </source>
</evidence>
<keyword evidence="10 18" id="KW-0560">Oxidoreductase</keyword>
<evidence type="ECO:0000256" key="17">
    <source>
        <dbReference type="ARBA" id="ARBA00049443"/>
    </source>
</evidence>
<gene>
    <name evidence="19" type="primary">FMO1</name>
    <name evidence="19" type="ORF">RLOC_00013050</name>
</gene>
<proteinExistence type="inferred from homology"/>
<dbReference type="InterPro" id="IPR020946">
    <property type="entry name" value="Flavin_mOase-like"/>
</dbReference>
<comment type="caution">
    <text evidence="19">The sequence shown here is derived from an EMBL/GenBank/DDBJ whole genome shotgun (WGS) entry which is preliminary data.</text>
</comment>
<dbReference type="PANTHER" id="PTHR23023">
    <property type="entry name" value="DIMETHYLANILINE MONOOXYGENASE"/>
    <property type="match status" value="1"/>
</dbReference>
<dbReference type="InterPro" id="IPR002253">
    <property type="entry name" value="Flavin_mOase_1"/>
</dbReference>
<keyword evidence="20" id="KW-1185">Reference proteome</keyword>
<dbReference type="InterPro" id="IPR000960">
    <property type="entry name" value="Flavin_mOase"/>
</dbReference>
<evidence type="ECO:0000256" key="11">
    <source>
        <dbReference type="ARBA" id="ARBA00023033"/>
    </source>
</evidence>
<keyword evidence="11 18" id="KW-0503">Monooxygenase</keyword>
<sequence>MRVAVVGAGVSGLAATKCCLAEGLEPTCFEQSQDIGGLWRYTEHIEAGRPSLYPSLISNTSKEMSAFSDFPFPEHFPVFMPNALLLDYLRRYAERFSLREHIRFGTTVVSIRKHPDFATTGQWNVVTEEEGKQTSHVFDAVMVCSGSFSEPSLPLQCFPGIERFRGQYFHSRQYKHPDVFQGRRVLVVGMGNSGVDIAVEASRVAAKVTISTTRGAWLLSRVFERGHPWDMILNTRLMSLIKTNLPGPLSWWLINYKVNQWFNHENYGLQPENSWLVREPLLNDDLPSYILTGRITIRPGVKEFKDNSVLFHNCPEEEPIDIVVFCTGYTISFPFLEESVVRVENKHASLYKYVFPTHLQKPTLAVLGLIKPLGSILPVSEMQARWVSRVFKGRGANGSPPVPQNAAQTKLDTFYPSSQGDPRPKEFRADKGAFPRLPPQSVMEKEINEKKKNQIQWFGLTFDEVLKTEWLVYLDTLASFIGAKPSVLGLLCTDPWLALTIFFGPCSPYQYRLGGPGRWEGARQAILTQWDRVLKPTRTRASMVRRVAVIGAGAGGLASVKCCLDEGLEPTCFESSEDIGGIWRYTVSALWFVLGGRSNDCLQVLVLAYSLYQNMRKKNAHILDGEKVFPCTPGNITTGFTQDSTDSRRVTVYRSVITNTSKEMSCFSDFPFPEDFPNYLPHSLVLEYFRMYARHFNLLRHIRFQTTVLSVRKRPDFGTSGQWEVVTETHGVRESHVFDAVMVCTGHYQEPYLPLASFPGIESHFKGRCLHSREYRDVQDFRGKRVLVVGIGNTGGDLSVELSHVAAKVFLSTRSHTWVVSRVSDHGFPLDMVGTTRLNSLLEWFLPSALTRRIKFRKFNSWFNHTNYGLASSKSSKFKVIVNEELPFCLLSGTVVLKPNVKEFTESSAVFEDGTTEENIDVVLFATGYNFSFPFLEEPVRSTIKDNRSLYNCIFPPQLEKPTLAIIGLIQLTGSIMVGSEMQARWVTGVFAGWNKLPPPHRMMAEVLKRKPPVKRNPPERENLKMSFISYVDKIAACAGVKPSVWRLLLTDPQLALAIFFGPCSPYQYRLVGRGRWSGARAAILTQWQRSLKPLGTRLLDESSSSSWGWCWMCLLALPAALTAARLFSKSPQPGWSPRAGPQL</sequence>
<accession>A0A218V4N6</accession>
<reference evidence="19 20" key="1">
    <citation type="submission" date="2017-05" db="EMBL/GenBank/DDBJ databases">
        <title>Genome of assembly of the Bengalese finch, Lonchura striata domestica.</title>
        <authorList>
            <person name="Colquitt B.M."/>
            <person name="Brainard M.S."/>
        </authorList>
    </citation>
    <scope>NUCLEOTIDE SEQUENCE [LARGE SCALE GENOMIC DNA]</scope>
    <source>
        <strain evidence="19">White83orange57</strain>
    </source>
</reference>
<comment type="catalytic activity">
    <reaction evidence="17">
        <text>N,N-dimethylaniline + NADPH + O2 + H(+) = N,N-dimethylaniline N-oxide + NADP(+) + H2O</text>
        <dbReference type="Rhea" id="RHEA:24468"/>
        <dbReference type="ChEBI" id="CHEBI:15377"/>
        <dbReference type="ChEBI" id="CHEBI:15378"/>
        <dbReference type="ChEBI" id="CHEBI:15379"/>
        <dbReference type="ChEBI" id="CHEBI:16269"/>
        <dbReference type="ChEBI" id="CHEBI:17735"/>
        <dbReference type="ChEBI" id="CHEBI:57783"/>
        <dbReference type="ChEBI" id="CHEBI:58349"/>
        <dbReference type="EC" id="1.14.13.8"/>
    </reaction>
    <physiologicalReaction direction="left-to-right" evidence="17">
        <dbReference type="Rhea" id="RHEA:24469"/>
    </physiologicalReaction>
</comment>
<dbReference type="SUPFAM" id="SSF51905">
    <property type="entry name" value="FAD/NAD(P)-binding domain"/>
    <property type="match status" value="4"/>
</dbReference>
<protein>
    <recommendedName>
        <fullName evidence="18">Flavin-containing monooxygenase</fullName>
        <ecNumber evidence="18">1.-.-.-</ecNumber>
    </recommendedName>
</protein>
<dbReference type="Gene3D" id="3.50.50.60">
    <property type="entry name" value="FAD/NAD(P)-binding domain"/>
    <property type="match status" value="3"/>
</dbReference>
<evidence type="ECO:0000256" key="10">
    <source>
        <dbReference type="ARBA" id="ARBA00023002"/>
    </source>
</evidence>
<keyword evidence="6" id="KW-0256">Endoplasmic reticulum</keyword>
<comment type="catalytic activity">
    <reaction evidence="16">
        <text>trimethylamine + NADPH + O2 = trimethylamine N-oxide + NADP(+) + H2O</text>
        <dbReference type="Rhea" id="RHEA:31979"/>
        <dbReference type="ChEBI" id="CHEBI:15377"/>
        <dbReference type="ChEBI" id="CHEBI:15379"/>
        <dbReference type="ChEBI" id="CHEBI:15724"/>
        <dbReference type="ChEBI" id="CHEBI:57783"/>
        <dbReference type="ChEBI" id="CHEBI:58349"/>
        <dbReference type="ChEBI" id="CHEBI:58389"/>
        <dbReference type="EC" id="1.14.13.148"/>
    </reaction>
    <physiologicalReaction direction="left-to-right" evidence="16">
        <dbReference type="Rhea" id="RHEA:31980"/>
    </physiologicalReaction>
</comment>
<dbReference type="GO" id="GO:0034899">
    <property type="term" value="F:trimethylamine monooxygenase activity"/>
    <property type="evidence" value="ECO:0007669"/>
    <property type="project" value="UniProtKB-EC"/>
</dbReference>
<evidence type="ECO:0000256" key="1">
    <source>
        <dbReference type="ARBA" id="ARBA00001974"/>
    </source>
</evidence>
<keyword evidence="12" id="KW-0472">Membrane</keyword>
<evidence type="ECO:0000256" key="13">
    <source>
        <dbReference type="ARBA" id="ARBA00045957"/>
    </source>
</evidence>
<evidence type="ECO:0000256" key="4">
    <source>
        <dbReference type="ARBA" id="ARBA00022630"/>
    </source>
</evidence>
<keyword evidence="9" id="KW-1133">Transmembrane helix</keyword>
<evidence type="ECO:0000256" key="9">
    <source>
        <dbReference type="ARBA" id="ARBA00022989"/>
    </source>
</evidence>
<dbReference type="GO" id="GO:0050661">
    <property type="term" value="F:NADP binding"/>
    <property type="evidence" value="ECO:0007669"/>
    <property type="project" value="InterPro"/>
</dbReference>
<evidence type="ECO:0000256" key="12">
    <source>
        <dbReference type="ARBA" id="ARBA00023136"/>
    </source>
</evidence>
<comment type="catalytic activity">
    <reaction evidence="15">
        <text>hypotaurine + NADPH + O2 + H(+) = taurine + NADP(+) + H2O</text>
        <dbReference type="Rhea" id="RHEA:69819"/>
        <dbReference type="ChEBI" id="CHEBI:15377"/>
        <dbReference type="ChEBI" id="CHEBI:15378"/>
        <dbReference type="ChEBI" id="CHEBI:15379"/>
        <dbReference type="ChEBI" id="CHEBI:57783"/>
        <dbReference type="ChEBI" id="CHEBI:57853"/>
        <dbReference type="ChEBI" id="CHEBI:58349"/>
        <dbReference type="ChEBI" id="CHEBI:507393"/>
        <dbReference type="EC" id="1.14.13.8"/>
    </reaction>
    <physiologicalReaction direction="left-to-right" evidence="15">
        <dbReference type="Rhea" id="RHEA:69820"/>
    </physiologicalReaction>
</comment>
<dbReference type="GO" id="GO:0005789">
    <property type="term" value="C:endoplasmic reticulum membrane"/>
    <property type="evidence" value="ECO:0007669"/>
    <property type="project" value="UniProtKB-SubCell"/>
</dbReference>
<dbReference type="EC" id="1.-.-.-" evidence="18"/>
<comment type="similarity">
    <text evidence="3 18">Belongs to the FMO family.</text>
</comment>
<dbReference type="InterPro" id="IPR050346">
    <property type="entry name" value="FMO-like"/>
</dbReference>
<evidence type="ECO:0000256" key="2">
    <source>
        <dbReference type="ARBA" id="ARBA00004389"/>
    </source>
</evidence>
<dbReference type="GO" id="GO:0047822">
    <property type="term" value="F:hypotaurine monooxygenase activity"/>
    <property type="evidence" value="ECO:0007669"/>
    <property type="project" value="RHEA"/>
</dbReference>
<evidence type="ECO:0000256" key="16">
    <source>
        <dbReference type="ARBA" id="ARBA00048088"/>
    </source>
</evidence>
<dbReference type="AlphaFoldDB" id="A0A218V4N6"/>
<name>A0A218V4N6_9PASE</name>
<comment type="function">
    <text evidence="13">Broad spectrum monooxygenase that catalyzes the oxygenation of a wide variety of nitrogen- and sulfur-containing compounds including xenobiotics. Catalyzes the S-oxygenation of hypotaurine to produce taurine, an organic osmolyte involved in cell volume regulation as well as a variety of cytoprotective and developmental processes. In vitro, catalyzes the N-oxygenation of trimethylamine (TMA) to produce trimethylamine N-oxide (TMAO) and could therefore participate to the detoxification of this compound that is generated by the action of gut microbiota from dietary precursors such as choline, choline containing compounds, betaine or L-carnitine.</text>
</comment>
<dbReference type="PRINTS" id="PR00370">
    <property type="entry name" value="FMOXYGENASE"/>
</dbReference>
<evidence type="ECO:0000256" key="14">
    <source>
        <dbReference type="ARBA" id="ARBA00047338"/>
    </source>
</evidence>
<dbReference type="GO" id="GO:0004499">
    <property type="term" value="F:N,N-dimethylaniline monooxygenase activity"/>
    <property type="evidence" value="ECO:0007669"/>
    <property type="project" value="InterPro"/>
</dbReference>
<evidence type="ECO:0000256" key="3">
    <source>
        <dbReference type="ARBA" id="ARBA00009183"/>
    </source>
</evidence>
<dbReference type="Proteomes" id="UP000197619">
    <property type="component" value="Unassembled WGS sequence"/>
</dbReference>
<comment type="cofactor">
    <cofactor evidence="1 18">
        <name>FAD</name>
        <dbReference type="ChEBI" id="CHEBI:57692"/>
    </cofactor>
</comment>
<evidence type="ECO:0000256" key="7">
    <source>
        <dbReference type="ARBA" id="ARBA00022827"/>
    </source>
</evidence>